<organism evidence="5 6">
    <name type="scientific">Amaricoccus solimangrovi</name>
    <dbReference type="NCBI Taxonomy" id="2589815"/>
    <lineage>
        <taxon>Bacteria</taxon>
        <taxon>Pseudomonadati</taxon>
        <taxon>Pseudomonadota</taxon>
        <taxon>Alphaproteobacteria</taxon>
        <taxon>Rhodobacterales</taxon>
        <taxon>Paracoccaceae</taxon>
        <taxon>Amaricoccus</taxon>
    </lineage>
</organism>
<dbReference type="RefSeq" id="WP_140455900.1">
    <property type="nucleotide sequence ID" value="NZ_VFRP01000030.1"/>
</dbReference>
<keyword evidence="2" id="KW-0238">DNA-binding</keyword>
<protein>
    <submittedName>
        <fullName evidence="5">GntR family transcriptional regulator</fullName>
    </submittedName>
</protein>
<dbReference type="Proteomes" id="UP000319255">
    <property type="component" value="Unassembled WGS sequence"/>
</dbReference>
<dbReference type="PANTHER" id="PTHR43537">
    <property type="entry name" value="TRANSCRIPTIONAL REGULATOR, GNTR FAMILY"/>
    <property type="match status" value="1"/>
</dbReference>
<evidence type="ECO:0000256" key="2">
    <source>
        <dbReference type="ARBA" id="ARBA00023125"/>
    </source>
</evidence>
<dbReference type="SUPFAM" id="SSF48008">
    <property type="entry name" value="GntR ligand-binding domain-like"/>
    <property type="match status" value="1"/>
</dbReference>
<dbReference type="Gene3D" id="1.20.120.530">
    <property type="entry name" value="GntR ligand-binding domain-like"/>
    <property type="match status" value="1"/>
</dbReference>
<dbReference type="GO" id="GO:0003677">
    <property type="term" value="F:DNA binding"/>
    <property type="evidence" value="ECO:0007669"/>
    <property type="project" value="UniProtKB-KW"/>
</dbReference>
<dbReference type="PROSITE" id="PS50949">
    <property type="entry name" value="HTH_GNTR"/>
    <property type="match status" value="1"/>
</dbReference>
<evidence type="ECO:0000313" key="5">
    <source>
        <dbReference type="EMBL" id="TPE47492.1"/>
    </source>
</evidence>
<keyword evidence="1" id="KW-0805">Transcription regulation</keyword>
<gene>
    <name evidence="5" type="ORF">FJM51_19965</name>
</gene>
<evidence type="ECO:0000256" key="3">
    <source>
        <dbReference type="ARBA" id="ARBA00023163"/>
    </source>
</evidence>
<keyword evidence="3" id="KW-0804">Transcription</keyword>
<keyword evidence="6" id="KW-1185">Reference proteome</keyword>
<dbReference type="PANTHER" id="PTHR43537:SF5">
    <property type="entry name" value="UXU OPERON TRANSCRIPTIONAL REGULATOR"/>
    <property type="match status" value="1"/>
</dbReference>
<dbReference type="GO" id="GO:0003700">
    <property type="term" value="F:DNA-binding transcription factor activity"/>
    <property type="evidence" value="ECO:0007669"/>
    <property type="project" value="InterPro"/>
</dbReference>
<dbReference type="SMART" id="SM00895">
    <property type="entry name" value="FCD"/>
    <property type="match status" value="1"/>
</dbReference>
<evidence type="ECO:0000256" key="1">
    <source>
        <dbReference type="ARBA" id="ARBA00023015"/>
    </source>
</evidence>
<dbReference type="OrthoDB" id="7620579at2"/>
<dbReference type="InterPro" id="IPR036390">
    <property type="entry name" value="WH_DNA-bd_sf"/>
</dbReference>
<sequence length="232" mass="25671">MEQLKVDSSKSAKPLAQAAVTDRIRQAILENDLAPGQRLIEAELCDLLKVSRGTIRIALMDLAHEGLVERVANRGARVRVVTLEEALQLADVRLAVESLCVALAAERITDAEAATLRALGEDLKRFEAENDVAGFASTTHRIFLTYVAASGQVVAREVLERLRDRNARHRFRLSFRPGRAKVSLPQWLEIIDAICRRDPEAAQAALRRHVDSVKEAMIAVSRDALVLTKHVS</sequence>
<dbReference type="AlphaFoldDB" id="A0A501WFB0"/>
<dbReference type="Pfam" id="PF00392">
    <property type="entry name" value="GntR"/>
    <property type="match status" value="1"/>
</dbReference>
<dbReference type="SMART" id="SM00345">
    <property type="entry name" value="HTH_GNTR"/>
    <property type="match status" value="1"/>
</dbReference>
<evidence type="ECO:0000259" key="4">
    <source>
        <dbReference type="PROSITE" id="PS50949"/>
    </source>
</evidence>
<feature type="domain" description="HTH gntR-type" evidence="4">
    <location>
        <begin position="14"/>
        <end position="81"/>
    </location>
</feature>
<name>A0A501WFB0_9RHOB</name>
<accession>A0A501WFB0</accession>
<comment type="caution">
    <text evidence="5">The sequence shown here is derived from an EMBL/GenBank/DDBJ whole genome shotgun (WGS) entry which is preliminary data.</text>
</comment>
<dbReference type="InterPro" id="IPR000524">
    <property type="entry name" value="Tscrpt_reg_HTH_GntR"/>
</dbReference>
<dbReference type="Gene3D" id="1.10.10.10">
    <property type="entry name" value="Winged helix-like DNA-binding domain superfamily/Winged helix DNA-binding domain"/>
    <property type="match status" value="1"/>
</dbReference>
<dbReference type="CDD" id="cd07377">
    <property type="entry name" value="WHTH_GntR"/>
    <property type="match status" value="1"/>
</dbReference>
<dbReference type="SUPFAM" id="SSF46785">
    <property type="entry name" value="Winged helix' DNA-binding domain"/>
    <property type="match status" value="1"/>
</dbReference>
<dbReference type="InterPro" id="IPR008920">
    <property type="entry name" value="TF_FadR/GntR_C"/>
</dbReference>
<evidence type="ECO:0000313" key="6">
    <source>
        <dbReference type="Proteomes" id="UP000319255"/>
    </source>
</evidence>
<dbReference type="InterPro" id="IPR011711">
    <property type="entry name" value="GntR_C"/>
</dbReference>
<dbReference type="Pfam" id="PF07729">
    <property type="entry name" value="FCD"/>
    <property type="match status" value="1"/>
</dbReference>
<proteinExistence type="predicted"/>
<dbReference type="InterPro" id="IPR036388">
    <property type="entry name" value="WH-like_DNA-bd_sf"/>
</dbReference>
<dbReference type="EMBL" id="VFRP01000030">
    <property type="protein sequence ID" value="TPE47492.1"/>
    <property type="molecule type" value="Genomic_DNA"/>
</dbReference>
<reference evidence="5 6" key="1">
    <citation type="submission" date="2019-06" db="EMBL/GenBank/DDBJ databases">
        <title>A novel bacterium of genus Amaricoccus, isolated from marine sediment.</title>
        <authorList>
            <person name="Huang H."/>
            <person name="Mo K."/>
            <person name="Hu Y."/>
        </authorList>
    </citation>
    <scope>NUCLEOTIDE SEQUENCE [LARGE SCALE GENOMIC DNA]</scope>
    <source>
        <strain evidence="5 6">HB172011</strain>
    </source>
</reference>